<protein>
    <submittedName>
        <fullName evidence="2">Glycosyltransferase</fullName>
    </submittedName>
</protein>
<sequence>MKVSIITPVFNEPRIQRTFESILSQRDVPDIEIIVVDAESTDETPNIIEDYADYIDVLIRESDDGVYDAMNKGIGRASGDIVGILNADDRYHDSTVLRSVVDAFETSGAELCYGDLVYVNDDDEVVRHWQSGDYRPRRFYYGWMPPHPTVFVRGDVYERFEPFDLNFSIAADYELLLRLLLRHDISATYLDKVLVRMSLGGKSNESLTNIAKANMEVYESWLKNDLRGGLHVPFIKPLRKIPQYFHNYEDEMR</sequence>
<dbReference type="KEGG" id="hss:J7656_14415"/>
<dbReference type="OrthoDB" id="46222at2157"/>
<dbReference type="EMBL" id="CP073695">
    <property type="protein sequence ID" value="QUO47729.1"/>
    <property type="molecule type" value="Genomic_DNA"/>
</dbReference>
<dbReference type="AlphaFoldDB" id="A0A8T8LKP3"/>
<dbReference type="PANTHER" id="PTHR22916">
    <property type="entry name" value="GLYCOSYLTRANSFERASE"/>
    <property type="match status" value="1"/>
</dbReference>
<evidence type="ECO:0000259" key="1">
    <source>
        <dbReference type="Pfam" id="PF00535"/>
    </source>
</evidence>
<evidence type="ECO:0000313" key="3">
    <source>
        <dbReference type="Proteomes" id="UP000679341"/>
    </source>
</evidence>
<feature type="domain" description="Glycosyltransferase 2-like" evidence="1">
    <location>
        <begin position="4"/>
        <end position="128"/>
    </location>
</feature>
<dbReference type="CDD" id="cd06433">
    <property type="entry name" value="GT_2_WfgS_like"/>
    <property type="match status" value="1"/>
</dbReference>
<dbReference type="RefSeq" id="WP_211553672.1">
    <property type="nucleotide sequence ID" value="NZ_CP073695.1"/>
</dbReference>
<dbReference type="SUPFAM" id="SSF53448">
    <property type="entry name" value="Nucleotide-diphospho-sugar transferases"/>
    <property type="match status" value="1"/>
</dbReference>
<accession>A0A8T8LKP3</accession>
<dbReference type="InterPro" id="IPR001173">
    <property type="entry name" value="Glyco_trans_2-like"/>
</dbReference>
<dbReference type="PANTHER" id="PTHR22916:SF3">
    <property type="entry name" value="UDP-GLCNAC:BETAGAL BETA-1,3-N-ACETYLGLUCOSAMINYLTRANSFERASE-LIKE PROTEIN 1"/>
    <property type="match status" value="1"/>
</dbReference>
<keyword evidence="3" id="KW-1185">Reference proteome</keyword>
<reference evidence="2 3" key="1">
    <citation type="submission" date="2021-03" db="EMBL/GenBank/DDBJ databases">
        <title>Halorubrum sodomense MBLA0099, Whole genome shotgun sequencing.</title>
        <authorList>
            <person name="Seo M.-J."/>
            <person name="Cho E.-S."/>
            <person name="Hwang C.Y."/>
        </authorList>
    </citation>
    <scope>NUCLEOTIDE SEQUENCE [LARGE SCALE GENOMIC DNA]</scope>
    <source>
        <strain evidence="2 3">MBLA0099</strain>
    </source>
</reference>
<dbReference type="GeneID" id="64828757"/>
<evidence type="ECO:0000313" key="2">
    <source>
        <dbReference type="EMBL" id="QUO47729.1"/>
    </source>
</evidence>
<dbReference type="Pfam" id="PF00535">
    <property type="entry name" value="Glycos_transf_2"/>
    <property type="match status" value="1"/>
</dbReference>
<gene>
    <name evidence="2" type="ORF">J7656_14415</name>
</gene>
<dbReference type="Gene3D" id="3.90.550.10">
    <property type="entry name" value="Spore Coat Polysaccharide Biosynthesis Protein SpsA, Chain A"/>
    <property type="match status" value="1"/>
</dbReference>
<proteinExistence type="predicted"/>
<organism evidence="2 3">
    <name type="scientific">Halorubrum ruber</name>
    <dbReference type="NCBI Taxonomy" id="2982524"/>
    <lineage>
        <taxon>Archaea</taxon>
        <taxon>Methanobacteriati</taxon>
        <taxon>Methanobacteriota</taxon>
        <taxon>Stenosarchaea group</taxon>
        <taxon>Halobacteria</taxon>
        <taxon>Halobacteriales</taxon>
        <taxon>Haloferacaceae</taxon>
        <taxon>Halorubrum</taxon>
    </lineage>
</organism>
<name>A0A8T8LKP3_9EURY</name>
<dbReference type="GO" id="GO:0016758">
    <property type="term" value="F:hexosyltransferase activity"/>
    <property type="evidence" value="ECO:0007669"/>
    <property type="project" value="UniProtKB-ARBA"/>
</dbReference>
<dbReference type="Proteomes" id="UP000679341">
    <property type="component" value="Chromosome"/>
</dbReference>
<dbReference type="InterPro" id="IPR029044">
    <property type="entry name" value="Nucleotide-diphossugar_trans"/>
</dbReference>